<dbReference type="OrthoDB" id="5132116at2759"/>
<dbReference type="Pfam" id="PF00022">
    <property type="entry name" value="Actin"/>
    <property type="match status" value="1"/>
</dbReference>
<dbReference type="PROSITE" id="PS01132">
    <property type="entry name" value="ACTINS_ACT_LIKE"/>
    <property type="match status" value="1"/>
</dbReference>
<dbReference type="FunCoup" id="A0A0C2XJ66">
    <property type="interactions" value="345"/>
</dbReference>
<evidence type="ECO:0000256" key="3">
    <source>
        <dbReference type="ARBA" id="ARBA00021611"/>
    </source>
</evidence>
<dbReference type="EMBL" id="KN818226">
    <property type="protein sequence ID" value="KIL69058.1"/>
    <property type="molecule type" value="Genomic_DNA"/>
</dbReference>
<dbReference type="PRINTS" id="PR00190">
    <property type="entry name" value="ACTIN"/>
</dbReference>
<dbReference type="GO" id="GO:0034314">
    <property type="term" value="P:Arp2/3 complex-mediated actin nucleation"/>
    <property type="evidence" value="ECO:0007669"/>
    <property type="project" value="UniProtKB-ARBA"/>
</dbReference>
<evidence type="ECO:0000256" key="1">
    <source>
        <dbReference type="ARBA" id="ARBA00004245"/>
    </source>
</evidence>
<comment type="similarity">
    <text evidence="2">Belongs to the actin family. ARP2 subfamily.</text>
</comment>
<evidence type="ECO:0000313" key="9">
    <source>
        <dbReference type="EMBL" id="KIL69058.1"/>
    </source>
</evidence>
<keyword evidence="4" id="KW-0963">Cytoplasm</keyword>
<dbReference type="FunFam" id="3.30.420.40:FF:000148">
    <property type="entry name" value="Actin, alpha skeletal muscle"/>
    <property type="match status" value="1"/>
</dbReference>
<dbReference type="InParanoid" id="A0A0C2XJ66"/>
<keyword evidence="8" id="KW-0206">Cytoskeleton</keyword>
<dbReference type="HOGENOM" id="CLU_027965_0_2_1"/>
<dbReference type="CDD" id="cd10220">
    <property type="entry name" value="ASKHA_NBD_Arp2"/>
    <property type="match status" value="1"/>
</dbReference>
<dbReference type="STRING" id="946122.A0A0C2XJ66"/>
<name>A0A0C2XJ66_AMAMK</name>
<dbReference type="InterPro" id="IPR004000">
    <property type="entry name" value="Actin"/>
</dbReference>
<dbReference type="Gene3D" id="3.30.420.40">
    <property type="match status" value="2"/>
</dbReference>
<dbReference type="SUPFAM" id="SSF53067">
    <property type="entry name" value="Actin-like ATPase domain"/>
    <property type="match status" value="2"/>
</dbReference>
<dbReference type="InterPro" id="IPR043129">
    <property type="entry name" value="ATPase_NBD"/>
</dbReference>
<evidence type="ECO:0000256" key="4">
    <source>
        <dbReference type="ARBA" id="ARBA00022490"/>
    </source>
</evidence>
<evidence type="ECO:0000256" key="8">
    <source>
        <dbReference type="ARBA" id="ARBA00023212"/>
    </source>
</evidence>
<evidence type="ECO:0000256" key="2">
    <source>
        <dbReference type="ARBA" id="ARBA00010121"/>
    </source>
</evidence>
<evidence type="ECO:0000256" key="7">
    <source>
        <dbReference type="ARBA" id="ARBA00023203"/>
    </source>
</evidence>
<comment type="subcellular location">
    <subcellularLocation>
        <location evidence="1">Cytoplasm</location>
        <location evidence="1">Cytoskeleton</location>
    </subcellularLocation>
</comment>
<evidence type="ECO:0000256" key="6">
    <source>
        <dbReference type="ARBA" id="ARBA00022840"/>
    </source>
</evidence>
<sequence length="395" mass="44996">MDSRPPLVVDNGTGFVKVGFAGSNFPEHVFPSIIGRPILRAEERLTTASQISDIMMGDEAAAHRTYLQITQPMEHGIVKNWEDMQLLWNYTFFDKLKMDAERDVHGRKILLTEPPMNPKANRVRMCEVMFEQYGFGGVYVAIQAVLTLYAQGLTTGVVVDSGDGVTHIVPVYDGFAMPHLTRRLDIAGRDVTRYLIKLLLMRGYAFNRTADFETVREIKEKLCYVSYDLDQDTKLAEETTVLVESYTLPDGRIIKVGSERFEAPECMFQPHLVDVEQPGVAEMLFQTIQAAPVDVRSELYKHIVLSGGSSMYPGLPSRLEKEMKQLYLTRVLHSDPSRLNKFKIKIEDPPRRKHMVFLGGAVLADIMKNREEFWISREEWYEQGPKALEKLGRGE</sequence>
<dbReference type="SMART" id="SM00268">
    <property type="entry name" value="ACTIN"/>
    <property type="match status" value="1"/>
</dbReference>
<accession>A0A0C2XJ66</accession>
<protein>
    <recommendedName>
        <fullName evidence="3">Actin-related protein 2</fullName>
    </recommendedName>
</protein>
<dbReference type="GO" id="GO:0005885">
    <property type="term" value="C:Arp2/3 protein complex"/>
    <property type="evidence" value="ECO:0007669"/>
    <property type="project" value="UniProtKB-ARBA"/>
</dbReference>
<proteinExistence type="inferred from homology"/>
<dbReference type="PANTHER" id="PTHR11937">
    <property type="entry name" value="ACTIN"/>
    <property type="match status" value="1"/>
</dbReference>
<dbReference type="Proteomes" id="UP000054549">
    <property type="component" value="Unassembled WGS sequence"/>
</dbReference>
<dbReference type="AlphaFoldDB" id="A0A0C2XJ66"/>
<dbReference type="GO" id="GO:0003779">
    <property type="term" value="F:actin binding"/>
    <property type="evidence" value="ECO:0007669"/>
    <property type="project" value="UniProtKB-KW"/>
</dbReference>
<reference evidence="9 10" key="1">
    <citation type="submission" date="2014-04" db="EMBL/GenBank/DDBJ databases">
        <title>Evolutionary Origins and Diversification of the Mycorrhizal Mutualists.</title>
        <authorList>
            <consortium name="DOE Joint Genome Institute"/>
            <consortium name="Mycorrhizal Genomics Consortium"/>
            <person name="Kohler A."/>
            <person name="Kuo A."/>
            <person name="Nagy L.G."/>
            <person name="Floudas D."/>
            <person name="Copeland A."/>
            <person name="Barry K.W."/>
            <person name="Cichocki N."/>
            <person name="Veneault-Fourrey C."/>
            <person name="LaButti K."/>
            <person name="Lindquist E.A."/>
            <person name="Lipzen A."/>
            <person name="Lundell T."/>
            <person name="Morin E."/>
            <person name="Murat C."/>
            <person name="Riley R."/>
            <person name="Ohm R."/>
            <person name="Sun H."/>
            <person name="Tunlid A."/>
            <person name="Henrissat B."/>
            <person name="Grigoriev I.V."/>
            <person name="Hibbett D.S."/>
            <person name="Martin F."/>
        </authorList>
    </citation>
    <scope>NUCLEOTIDE SEQUENCE [LARGE SCALE GENOMIC DNA]</scope>
    <source>
        <strain evidence="9 10">Koide BX008</strain>
    </source>
</reference>
<keyword evidence="7" id="KW-0009">Actin-binding</keyword>
<dbReference type="InterPro" id="IPR020902">
    <property type="entry name" value="Actin/actin-like_CS"/>
</dbReference>
<evidence type="ECO:0000256" key="5">
    <source>
        <dbReference type="ARBA" id="ARBA00022741"/>
    </source>
</evidence>
<dbReference type="GO" id="GO:0005524">
    <property type="term" value="F:ATP binding"/>
    <property type="evidence" value="ECO:0007669"/>
    <property type="project" value="UniProtKB-KW"/>
</dbReference>
<keyword evidence="10" id="KW-1185">Reference proteome</keyword>
<keyword evidence="6" id="KW-0067">ATP-binding</keyword>
<evidence type="ECO:0000313" key="10">
    <source>
        <dbReference type="Proteomes" id="UP000054549"/>
    </source>
</evidence>
<dbReference type="FunFam" id="3.90.640.10:FF:000005">
    <property type="entry name" value="Actin-related protein 2"/>
    <property type="match status" value="1"/>
</dbReference>
<gene>
    <name evidence="9" type="ORF">M378DRAFT_176071</name>
</gene>
<organism evidence="9 10">
    <name type="scientific">Amanita muscaria (strain Koide BX008)</name>
    <dbReference type="NCBI Taxonomy" id="946122"/>
    <lineage>
        <taxon>Eukaryota</taxon>
        <taxon>Fungi</taxon>
        <taxon>Dikarya</taxon>
        <taxon>Basidiomycota</taxon>
        <taxon>Agaricomycotina</taxon>
        <taxon>Agaricomycetes</taxon>
        <taxon>Agaricomycetidae</taxon>
        <taxon>Agaricales</taxon>
        <taxon>Pluteineae</taxon>
        <taxon>Amanitaceae</taxon>
        <taxon>Amanita</taxon>
    </lineage>
</organism>
<keyword evidence="5" id="KW-0547">Nucleotide-binding</keyword>
<dbReference type="Gene3D" id="3.90.640.10">
    <property type="entry name" value="Actin, Chain A, domain 4"/>
    <property type="match status" value="1"/>
</dbReference>